<evidence type="ECO:0000313" key="3">
    <source>
        <dbReference type="Proteomes" id="UP000009097"/>
    </source>
</evidence>
<feature type="compositionally biased region" description="Polar residues" evidence="1">
    <location>
        <begin position="1"/>
        <end position="10"/>
    </location>
</feature>
<evidence type="ECO:0000313" key="2">
    <source>
        <dbReference type="EMBL" id="KNA94741.1"/>
    </source>
</evidence>
<gene>
    <name evidence="2" type="ORF">FOXG_17912</name>
</gene>
<feature type="region of interest" description="Disordered" evidence="1">
    <location>
        <begin position="1"/>
        <end position="32"/>
    </location>
</feature>
<evidence type="ECO:0000256" key="1">
    <source>
        <dbReference type="SAM" id="MobiDB-lite"/>
    </source>
</evidence>
<organism evidence="2 3">
    <name type="scientific">Fusarium oxysporum f. sp. lycopersici (strain 4287 / CBS 123668 / FGSC 9935 / NRRL 34936)</name>
    <name type="common">Fusarium vascular wilt of tomato</name>
    <dbReference type="NCBI Taxonomy" id="426428"/>
    <lineage>
        <taxon>Eukaryota</taxon>
        <taxon>Fungi</taxon>
        <taxon>Dikarya</taxon>
        <taxon>Ascomycota</taxon>
        <taxon>Pezizomycotina</taxon>
        <taxon>Sordariomycetes</taxon>
        <taxon>Hypocreomycetidae</taxon>
        <taxon>Hypocreales</taxon>
        <taxon>Nectriaceae</taxon>
        <taxon>Fusarium</taxon>
        <taxon>Fusarium oxysporum species complex</taxon>
    </lineage>
</organism>
<sequence length="32" mass="3339">MESAANSQKVLASAHYRSGVGEGPCTRGQQMS</sequence>
<dbReference type="Proteomes" id="UP000009097">
    <property type="component" value="Unassembled WGS sequence"/>
</dbReference>
<dbReference type="KEGG" id="fox:FOXG_17912"/>
<reference evidence="2" key="2">
    <citation type="journal article" date="2010" name="Nature">
        <title>Comparative genomics reveals mobile pathogenicity chromosomes in Fusarium.</title>
        <authorList>
            <person name="Ma L.J."/>
            <person name="van der Does H.C."/>
            <person name="Borkovich K.A."/>
            <person name="Coleman J.J."/>
            <person name="Daboussi M.J."/>
            <person name="Di Pietro A."/>
            <person name="Dufresne M."/>
            <person name="Freitag M."/>
            <person name="Grabherr M."/>
            <person name="Henrissat B."/>
            <person name="Houterman P.M."/>
            <person name="Kang S."/>
            <person name="Shim W.B."/>
            <person name="Woloshuk C."/>
            <person name="Xie X."/>
            <person name="Xu J.R."/>
            <person name="Antoniw J."/>
            <person name="Baker S.E."/>
            <person name="Bluhm B.H."/>
            <person name="Breakspear A."/>
            <person name="Brown D.W."/>
            <person name="Butchko R.A."/>
            <person name="Chapman S."/>
            <person name="Coulson R."/>
            <person name="Coutinho P.M."/>
            <person name="Danchin E.G."/>
            <person name="Diener A."/>
            <person name="Gale L.R."/>
            <person name="Gardiner D.M."/>
            <person name="Goff S."/>
            <person name="Hammond-Kosack K.E."/>
            <person name="Hilburn K."/>
            <person name="Hua-Van A."/>
            <person name="Jonkers W."/>
            <person name="Kazan K."/>
            <person name="Kodira C.D."/>
            <person name="Koehrsen M."/>
            <person name="Kumar L."/>
            <person name="Lee Y.H."/>
            <person name="Li L."/>
            <person name="Manners J.M."/>
            <person name="Miranda-Saavedra D."/>
            <person name="Mukherjee M."/>
            <person name="Park G."/>
            <person name="Park J."/>
            <person name="Park S.Y."/>
            <person name="Proctor R.H."/>
            <person name="Regev A."/>
            <person name="Ruiz-Roldan M.C."/>
            <person name="Sain D."/>
            <person name="Sakthikumar S."/>
            <person name="Sykes S."/>
            <person name="Schwartz D.C."/>
            <person name="Turgeon B.G."/>
            <person name="Wapinski I."/>
            <person name="Yoder O."/>
            <person name="Young S."/>
            <person name="Zeng Q."/>
            <person name="Zhou S."/>
            <person name="Galagan J."/>
            <person name="Cuomo C.A."/>
            <person name="Kistler H.C."/>
            <person name="Rep M."/>
        </authorList>
    </citation>
    <scope>NUCLEOTIDE SEQUENCE [LARGE SCALE GENOMIC DNA]</scope>
    <source>
        <strain evidence="2">4287</strain>
    </source>
</reference>
<protein>
    <submittedName>
        <fullName evidence="2">Uncharacterized protein</fullName>
    </submittedName>
</protein>
<reference evidence="2" key="1">
    <citation type="submission" date="2007-04" db="EMBL/GenBank/DDBJ databases">
        <authorList>
            <consortium name="The Broad Institute Genome Sequencing Platform"/>
            <person name="Birren B."/>
            <person name="Lander E."/>
            <person name="Galagan J."/>
            <person name="Nusbaum C."/>
            <person name="Devon K."/>
            <person name="Ma L.-J."/>
            <person name="Jaffe D."/>
            <person name="Butler J."/>
            <person name="Alvarez P."/>
            <person name="Gnerre S."/>
            <person name="Grabherr M."/>
            <person name="Kleber M."/>
            <person name="Mauceli E."/>
            <person name="Brockman W."/>
            <person name="MacCallum I.A."/>
            <person name="Young S."/>
            <person name="LaButti K."/>
            <person name="DeCaprio D."/>
            <person name="Crawford M."/>
            <person name="Koehrsen M."/>
            <person name="Engels R."/>
            <person name="Montgomery P."/>
            <person name="Pearson M."/>
            <person name="Howarth C."/>
            <person name="Larson L."/>
            <person name="White J."/>
            <person name="O'Leary S."/>
            <person name="Kodira C."/>
            <person name="Zeng Q."/>
            <person name="Yandava C."/>
            <person name="Alvarado L."/>
            <person name="Kistler C."/>
            <person name="Shim W.-B."/>
            <person name="Kang S."/>
            <person name="Woloshuk C."/>
        </authorList>
    </citation>
    <scope>NUCLEOTIDE SEQUENCE</scope>
    <source>
        <strain evidence="2">4287</strain>
    </source>
</reference>
<dbReference type="VEuPathDB" id="FungiDB:FOXG_17912"/>
<dbReference type="EMBL" id="DS231696">
    <property type="protein sequence ID" value="KNA94741.1"/>
    <property type="molecule type" value="Genomic_DNA"/>
</dbReference>
<dbReference type="AlphaFoldDB" id="A0A0J9WGB5"/>
<accession>A0A0J9WGB5</accession>
<dbReference type="GeneID" id="28958618"/>
<proteinExistence type="predicted"/>
<dbReference type="RefSeq" id="XP_018232787.1">
    <property type="nucleotide sequence ID" value="XM_018397922.1"/>
</dbReference>
<name>A0A0J9WGB5_FUSO4</name>